<protein>
    <submittedName>
        <fullName evidence="3">Class C beta-lactamase-related serine hydrolase</fullName>
    </submittedName>
</protein>
<dbReference type="InterPro" id="IPR001466">
    <property type="entry name" value="Beta-lactam-related"/>
</dbReference>
<dbReference type="PANTHER" id="PTHR43283:SF7">
    <property type="entry name" value="BETA-LACTAMASE-RELATED DOMAIN-CONTAINING PROTEIN"/>
    <property type="match status" value="1"/>
</dbReference>
<dbReference type="EMBL" id="SMTL01000001">
    <property type="protein sequence ID" value="TDK38882.1"/>
    <property type="molecule type" value="Genomic_DNA"/>
</dbReference>
<dbReference type="Gene3D" id="3.40.710.10">
    <property type="entry name" value="DD-peptidase/beta-lactamase superfamily"/>
    <property type="match status" value="1"/>
</dbReference>
<dbReference type="Proteomes" id="UP000295238">
    <property type="component" value="Unassembled WGS sequence"/>
</dbReference>
<comment type="caution">
    <text evidence="3">The sequence shown here is derived from an EMBL/GenBank/DDBJ whole genome shotgun (WGS) entry which is preliminary data.</text>
</comment>
<dbReference type="Pfam" id="PF00144">
    <property type="entry name" value="Beta-lactamase"/>
    <property type="match status" value="1"/>
</dbReference>
<reference evidence="3 4" key="1">
    <citation type="submission" date="2019-03" db="EMBL/GenBank/DDBJ databases">
        <title>Rhizobium sp. nov., an bacterium isolated from biocrust in Mu Us Desert.</title>
        <authorList>
            <person name="Lixiong L."/>
        </authorList>
    </citation>
    <scope>NUCLEOTIDE SEQUENCE [LARGE SCALE GENOMIC DNA]</scope>
    <source>
        <strain evidence="3 4">SPY-1</strain>
    </source>
</reference>
<keyword evidence="1" id="KW-0812">Transmembrane</keyword>
<feature type="domain" description="Beta-lactamase-related" evidence="2">
    <location>
        <begin position="163"/>
        <end position="425"/>
    </location>
</feature>
<dbReference type="InterPro" id="IPR012338">
    <property type="entry name" value="Beta-lactam/transpept-like"/>
</dbReference>
<dbReference type="SUPFAM" id="SSF56601">
    <property type="entry name" value="beta-lactamase/transpeptidase-like"/>
    <property type="match status" value="1"/>
</dbReference>
<keyword evidence="3" id="KW-0378">Hydrolase</keyword>
<dbReference type="GO" id="GO:0016787">
    <property type="term" value="F:hydrolase activity"/>
    <property type="evidence" value="ECO:0007669"/>
    <property type="project" value="UniProtKB-KW"/>
</dbReference>
<dbReference type="AlphaFoldDB" id="A0A4R5ULZ5"/>
<proteinExistence type="predicted"/>
<organism evidence="3 4">
    <name type="scientific">Rhizobium deserti</name>
    <dbReference type="NCBI Taxonomy" id="2547961"/>
    <lineage>
        <taxon>Bacteria</taxon>
        <taxon>Pseudomonadati</taxon>
        <taxon>Pseudomonadota</taxon>
        <taxon>Alphaproteobacteria</taxon>
        <taxon>Hyphomicrobiales</taxon>
        <taxon>Rhizobiaceae</taxon>
        <taxon>Rhizobium/Agrobacterium group</taxon>
        <taxon>Rhizobium</taxon>
    </lineage>
</organism>
<dbReference type="OrthoDB" id="9814204at2"/>
<dbReference type="PANTHER" id="PTHR43283">
    <property type="entry name" value="BETA-LACTAMASE-RELATED"/>
    <property type="match status" value="1"/>
</dbReference>
<keyword evidence="1" id="KW-1133">Transmembrane helix</keyword>
<evidence type="ECO:0000259" key="2">
    <source>
        <dbReference type="Pfam" id="PF00144"/>
    </source>
</evidence>
<evidence type="ECO:0000313" key="4">
    <source>
        <dbReference type="Proteomes" id="UP000295238"/>
    </source>
</evidence>
<dbReference type="InterPro" id="IPR050789">
    <property type="entry name" value="Diverse_Enzym_Activities"/>
</dbReference>
<dbReference type="RefSeq" id="WP_133314330.1">
    <property type="nucleotide sequence ID" value="NZ_SMTL01000001.1"/>
</dbReference>
<evidence type="ECO:0000256" key="1">
    <source>
        <dbReference type="SAM" id="Phobius"/>
    </source>
</evidence>
<gene>
    <name evidence="3" type="ORF">E2F50_01705</name>
</gene>
<keyword evidence="4" id="KW-1185">Reference proteome</keyword>
<feature type="transmembrane region" description="Helical" evidence="1">
    <location>
        <begin position="7"/>
        <end position="28"/>
    </location>
</feature>
<keyword evidence="1" id="KW-0472">Membrane</keyword>
<sequence length="451" mass="48687">MARIVKVLKFIGGGLLILVAAIGMWLWLYPPALLRIGSGYTAKIVCSNVFIAKRDAEEVLTVDVQAPGNPLLRLMSVSVDYQQHRVRAALLGIFAGNEAVYRNGLGCTVAPVAGHLVPAVRGVDSLPVADASLSWPQGQQVESDQAVMAILSDEAAIGPGMRAVVVVKAGRIVAEAYGPAFSKDTPLLGWSMTKTVNAAIIGTLIRNNKLSLADNDLLPEWHGDGRRDIRLTDLLAMESGLAFNENYGTVADVTRMLYLEPDMAYFTAAKKEEAAPGSRFNYSSGTPILLARIWMDRLGDAQHALDYPHKALFIPLGMRSAVMEVDAAGTFVAGSYMYATARDWARFGLLLARDGMWNGERLLPEGFVRAMHEPNSHSAGRYSRMQTWLPQRGEAGMPADTFFMRGHDGQTIAIMPSLDLVVVRLGLTPSSGGYNPTSLIAAVAKATDADK</sequence>
<evidence type="ECO:0000313" key="3">
    <source>
        <dbReference type="EMBL" id="TDK38882.1"/>
    </source>
</evidence>
<name>A0A4R5ULZ5_9HYPH</name>
<accession>A0A4R5ULZ5</accession>